<sequence length="66" mass="7774">MVSQEQRCYEGSAGAEFRQVDRTGQIHNATERFRFEILDYINNRLEQFSSEMKLKTDLPSLDDMVK</sequence>
<dbReference type="EMBL" id="CAJOBH010252694">
    <property type="protein sequence ID" value="CAF5142245.1"/>
    <property type="molecule type" value="Genomic_DNA"/>
</dbReference>
<feature type="non-terminal residue" evidence="1">
    <location>
        <position position="66"/>
    </location>
</feature>
<dbReference type="AlphaFoldDB" id="A0A8S3G034"/>
<reference evidence="1" key="1">
    <citation type="submission" date="2021-02" db="EMBL/GenBank/DDBJ databases">
        <authorList>
            <person name="Nowell W R."/>
        </authorList>
    </citation>
    <scope>NUCLEOTIDE SEQUENCE</scope>
</reference>
<proteinExistence type="predicted"/>
<accession>A0A8S3G034</accession>
<comment type="caution">
    <text evidence="1">The sequence shown here is derived from an EMBL/GenBank/DDBJ whole genome shotgun (WGS) entry which is preliminary data.</text>
</comment>
<dbReference type="Proteomes" id="UP000681720">
    <property type="component" value="Unassembled WGS sequence"/>
</dbReference>
<evidence type="ECO:0000313" key="1">
    <source>
        <dbReference type="EMBL" id="CAF5142245.1"/>
    </source>
</evidence>
<evidence type="ECO:0000313" key="3">
    <source>
        <dbReference type="Proteomes" id="UP000681967"/>
    </source>
</evidence>
<organism evidence="1 3">
    <name type="scientific">Rotaria magnacalcarata</name>
    <dbReference type="NCBI Taxonomy" id="392030"/>
    <lineage>
        <taxon>Eukaryota</taxon>
        <taxon>Metazoa</taxon>
        <taxon>Spiralia</taxon>
        <taxon>Gnathifera</taxon>
        <taxon>Rotifera</taxon>
        <taxon>Eurotatoria</taxon>
        <taxon>Bdelloidea</taxon>
        <taxon>Philodinida</taxon>
        <taxon>Philodinidae</taxon>
        <taxon>Rotaria</taxon>
    </lineage>
</organism>
<protein>
    <submittedName>
        <fullName evidence="1">Uncharacterized protein</fullName>
    </submittedName>
</protein>
<name>A0A8S3G034_9BILA</name>
<evidence type="ECO:0000313" key="2">
    <source>
        <dbReference type="EMBL" id="CAF5213966.1"/>
    </source>
</evidence>
<gene>
    <name evidence="1" type="ORF">BYL167_LOCUS70406</name>
    <name evidence="2" type="ORF">GIL414_LOCUS80813</name>
</gene>
<dbReference type="Proteomes" id="UP000681967">
    <property type="component" value="Unassembled WGS sequence"/>
</dbReference>
<dbReference type="EMBL" id="CAJOBJ010355800">
    <property type="protein sequence ID" value="CAF5213966.1"/>
    <property type="molecule type" value="Genomic_DNA"/>
</dbReference>